<organism evidence="2 3">
    <name type="scientific">Planktothrix paucivesiculata PCC 9631</name>
    <dbReference type="NCBI Taxonomy" id="671071"/>
    <lineage>
        <taxon>Bacteria</taxon>
        <taxon>Bacillati</taxon>
        <taxon>Cyanobacteriota</taxon>
        <taxon>Cyanophyceae</taxon>
        <taxon>Oscillatoriophycideae</taxon>
        <taxon>Oscillatoriales</taxon>
        <taxon>Microcoleaceae</taxon>
        <taxon>Planktothrix</taxon>
    </lineage>
</organism>
<keyword evidence="1" id="KW-0472">Membrane</keyword>
<dbReference type="OrthoDB" id="9894283at2"/>
<feature type="transmembrane region" description="Helical" evidence="1">
    <location>
        <begin position="60"/>
        <end position="80"/>
    </location>
</feature>
<evidence type="ECO:0000313" key="3">
    <source>
        <dbReference type="Proteomes" id="UP000182190"/>
    </source>
</evidence>
<keyword evidence="1" id="KW-0812">Transmembrane</keyword>
<evidence type="ECO:0000256" key="1">
    <source>
        <dbReference type="SAM" id="Phobius"/>
    </source>
</evidence>
<dbReference type="Proteomes" id="UP000182190">
    <property type="component" value="Unassembled WGS sequence"/>
</dbReference>
<keyword evidence="3" id="KW-1185">Reference proteome</keyword>
<dbReference type="AlphaFoldDB" id="A0A7Z9BV31"/>
<keyword evidence="1" id="KW-1133">Transmembrane helix</keyword>
<reference evidence="2" key="1">
    <citation type="submission" date="2019-10" db="EMBL/GenBank/DDBJ databases">
        <authorList>
            <consortium name="Genoscope - CEA"/>
            <person name="William W."/>
        </authorList>
    </citation>
    <scope>NUCLEOTIDE SEQUENCE [LARGE SCALE GENOMIC DNA]</scope>
    <source>
        <strain evidence="2">BBR_PRJEB10994</strain>
    </source>
</reference>
<feature type="transmembrane region" description="Helical" evidence="1">
    <location>
        <begin position="12"/>
        <end position="32"/>
    </location>
</feature>
<dbReference type="RefSeq" id="WP_083618613.1">
    <property type="nucleotide sequence ID" value="NZ_LR735008.1"/>
</dbReference>
<dbReference type="EMBL" id="CZCS02000191">
    <property type="protein sequence ID" value="VXD20140.1"/>
    <property type="molecule type" value="Genomic_DNA"/>
</dbReference>
<protein>
    <submittedName>
        <fullName evidence="2">Uncharacterized protein</fullName>
    </submittedName>
</protein>
<gene>
    <name evidence="2" type="ORF">PL9631_500010</name>
</gene>
<name>A0A7Z9BV31_9CYAN</name>
<proteinExistence type="predicted"/>
<evidence type="ECO:0000313" key="2">
    <source>
        <dbReference type="EMBL" id="VXD20140.1"/>
    </source>
</evidence>
<sequence length="111" mass="12513">MPAVSTLCFSGYFNLTLVWLGLCLGNASRIVFPIKNEVKSLLFNQHQNGIFSEIKSFAQFYTIILVFYGLITVSCFSQPLDQNDQGLKFSVQFHGKLRSLILFILALDKKG</sequence>
<comment type="caution">
    <text evidence="2">The sequence shown here is derived from an EMBL/GenBank/DDBJ whole genome shotgun (WGS) entry which is preliminary data.</text>
</comment>
<accession>A0A7Z9BV31</accession>